<dbReference type="PROSITE" id="PS50081">
    <property type="entry name" value="ZF_DAG_PE_2"/>
    <property type="match status" value="1"/>
</dbReference>
<dbReference type="Gene3D" id="3.30.60.20">
    <property type="match status" value="1"/>
</dbReference>
<dbReference type="GO" id="GO:0051233">
    <property type="term" value="C:spindle midzone"/>
    <property type="evidence" value="ECO:0007669"/>
    <property type="project" value="TreeGrafter"/>
</dbReference>
<evidence type="ECO:0000313" key="11">
    <source>
        <dbReference type="EMBL" id="CAG9813644.1"/>
    </source>
</evidence>
<dbReference type="InterPro" id="IPR046349">
    <property type="entry name" value="C1-like_sf"/>
</dbReference>
<name>A0A9N9WXM7_PHACE</name>
<dbReference type="Pfam" id="PF00130">
    <property type="entry name" value="C1_1"/>
    <property type="match status" value="1"/>
</dbReference>
<dbReference type="PANTHER" id="PTHR46199:SF3">
    <property type="entry name" value="RAC GTPASE-ACTIVATING PROTEIN 1"/>
    <property type="match status" value="1"/>
</dbReference>
<evidence type="ECO:0000259" key="9">
    <source>
        <dbReference type="PROSITE" id="PS50081"/>
    </source>
</evidence>
<protein>
    <recommendedName>
        <fullName evidence="13">Rac GTPase-activating protein 1</fullName>
    </recommendedName>
</protein>
<dbReference type="PROSITE" id="PS00479">
    <property type="entry name" value="ZF_DAG_PE_1"/>
    <property type="match status" value="1"/>
</dbReference>
<dbReference type="GO" id="GO:0005096">
    <property type="term" value="F:GTPase activator activity"/>
    <property type="evidence" value="ECO:0007669"/>
    <property type="project" value="UniProtKB-KW"/>
</dbReference>
<organism evidence="11 12">
    <name type="scientific">Phaedon cochleariae</name>
    <name type="common">Mustard beetle</name>
    <dbReference type="NCBI Taxonomy" id="80249"/>
    <lineage>
        <taxon>Eukaryota</taxon>
        <taxon>Metazoa</taxon>
        <taxon>Ecdysozoa</taxon>
        <taxon>Arthropoda</taxon>
        <taxon>Hexapoda</taxon>
        <taxon>Insecta</taxon>
        <taxon>Pterygota</taxon>
        <taxon>Neoptera</taxon>
        <taxon>Endopterygota</taxon>
        <taxon>Coleoptera</taxon>
        <taxon>Polyphaga</taxon>
        <taxon>Cucujiformia</taxon>
        <taxon>Chrysomeloidea</taxon>
        <taxon>Chrysomelidae</taxon>
        <taxon>Chrysomelinae</taxon>
        <taxon>Chrysomelini</taxon>
        <taxon>Phaedon</taxon>
    </lineage>
</organism>
<keyword evidence="7" id="KW-0744">Spermatogenesis</keyword>
<evidence type="ECO:0000256" key="7">
    <source>
        <dbReference type="ARBA" id="ARBA00022871"/>
    </source>
</evidence>
<reference evidence="11" key="1">
    <citation type="submission" date="2022-01" db="EMBL/GenBank/DDBJ databases">
        <authorList>
            <person name="King R."/>
        </authorList>
    </citation>
    <scope>NUCLEOTIDE SEQUENCE</scope>
</reference>
<dbReference type="GO" id="GO:0008270">
    <property type="term" value="F:zinc ion binding"/>
    <property type="evidence" value="ECO:0007669"/>
    <property type="project" value="UniProtKB-KW"/>
</dbReference>
<accession>A0A9N9WXM7</accession>
<evidence type="ECO:0000313" key="12">
    <source>
        <dbReference type="Proteomes" id="UP001153737"/>
    </source>
</evidence>
<dbReference type="GO" id="GO:0097149">
    <property type="term" value="C:centralspindlin complex"/>
    <property type="evidence" value="ECO:0007669"/>
    <property type="project" value="TreeGrafter"/>
</dbReference>
<evidence type="ECO:0000256" key="8">
    <source>
        <dbReference type="SAM" id="MobiDB-lite"/>
    </source>
</evidence>
<keyword evidence="3" id="KW-0479">Metal-binding</keyword>
<keyword evidence="4" id="KW-0863">Zinc-finger</keyword>
<dbReference type="GO" id="GO:0007266">
    <property type="term" value="P:Rho protein signal transduction"/>
    <property type="evidence" value="ECO:0007669"/>
    <property type="project" value="TreeGrafter"/>
</dbReference>
<dbReference type="GO" id="GO:0007283">
    <property type="term" value="P:spermatogenesis"/>
    <property type="evidence" value="ECO:0007669"/>
    <property type="project" value="UniProtKB-KW"/>
</dbReference>
<dbReference type="InterPro" id="IPR000198">
    <property type="entry name" value="RhoGAP_dom"/>
</dbReference>
<sequence>MCDTPFKTPRLPRQAPKSTNSDSEESTTSDSASTRSSVDLTIVALYDDFKRLIDQKLEDNERLRESFHNFAEETKLMYLQWKQALAECHRLGAILEEKIVENSDMKKSLYVARTMMDEEKKKRRCIQAERDNFQVQIARFCNELVKDHRNKLADETKEQMRHLNSGRMSFCDPDRLTAIKEINSTGSVLSDFSFSRSEDDLDSSICTGKKSVREWTKRQPVPDKNVEPATKKRRSSTNKVIEIGTSETVRATTTLMVTKDGPITATSVIESVPMTENEGAIAPSELVFESWNREGAKFFTPTTEKQSNLRQHFYQQKTVVMPESCQACEKKIGFSRTALKCRECKALCHLDCRNLMPLPCVPIMNTPGSKKFTGTIADYTPTSPPLVPSLIVHCVNEIEQRGLEELGVYRVPGSEKDVKGLKEKFVSGRSTPSLKDVDVHVICGCVKDFLRSLKEPLTTYALWHDFVQAARAKHAQDVEPILYETVAKLPRPNRDTLAFVILHLQKVAQAVECKMPKENLAKVFGPTVVGYSSEDPDPNRVFQETRDIVKVMECLLDLPSDYWSRFVNVASKPTVVKLQQTPSTDSLLRPTANRFFTPGGRGELGKWKRRKEGRMFATPPSYRT</sequence>
<evidence type="ECO:0000256" key="4">
    <source>
        <dbReference type="ARBA" id="ARBA00022771"/>
    </source>
</evidence>
<dbReference type="OrthoDB" id="2218807at2759"/>
<dbReference type="AlphaFoldDB" id="A0A9N9WXM7"/>
<keyword evidence="6" id="KW-0862">Zinc</keyword>
<dbReference type="InterPro" id="IPR002219">
    <property type="entry name" value="PKC_DAG/PE"/>
</dbReference>
<dbReference type="SMART" id="SM00324">
    <property type="entry name" value="RhoGAP"/>
    <property type="match status" value="1"/>
</dbReference>
<dbReference type="Pfam" id="PF00620">
    <property type="entry name" value="RhoGAP"/>
    <property type="match status" value="1"/>
</dbReference>
<dbReference type="Gene3D" id="1.10.555.10">
    <property type="entry name" value="Rho GTPase activation protein"/>
    <property type="match status" value="1"/>
</dbReference>
<proteinExistence type="predicted"/>
<gene>
    <name evidence="11" type="ORF">PHAECO_LOCUS873</name>
</gene>
<dbReference type="GO" id="GO:0032154">
    <property type="term" value="C:cleavage furrow"/>
    <property type="evidence" value="ECO:0007669"/>
    <property type="project" value="TreeGrafter"/>
</dbReference>
<dbReference type="GO" id="GO:0030154">
    <property type="term" value="P:cell differentiation"/>
    <property type="evidence" value="ECO:0007669"/>
    <property type="project" value="UniProtKB-KW"/>
</dbReference>
<dbReference type="CDD" id="cd20821">
    <property type="entry name" value="C1_MgcRacGAP"/>
    <property type="match status" value="1"/>
</dbReference>
<dbReference type="SUPFAM" id="SSF48350">
    <property type="entry name" value="GTPase activation domain, GAP"/>
    <property type="match status" value="1"/>
</dbReference>
<dbReference type="PANTHER" id="PTHR46199">
    <property type="entry name" value="RAC GTPASE-ACTIVATING PROTEIN 1"/>
    <property type="match status" value="1"/>
</dbReference>
<evidence type="ECO:0000256" key="6">
    <source>
        <dbReference type="ARBA" id="ARBA00022833"/>
    </source>
</evidence>
<dbReference type="SUPFAM" id="SSF57889">
    <property type="entry name" value="Cysteine-rich domain"/>
    <property type="match status" value="1"/>
</dbReference>
<evidence type="ECO:0000256" key="5">
    <source>
        <dbReference type="ARBA" id="ARBA00022782"/>
    </source>
</evidence>
<keyword evidence="1" id="KW-0343">GTPase activation</keyword>
<dbReference type="Proteomes" id="UP001153737">
    <property type="component" value="Chromosome 1"/>
</dbReference>
<reference evidence="11" key="2">
    <citation type="submission" date="2022-10" db="EMBL/GenBank/DDBJ databases">
        <authorList>
            <consortium name="ENA_rothamsted_submissions"/>
            <consortium name="culmorum"/>
            <person name="King R."/>
        </authorList>
    </citation>
    <scope>NUCLEOTIDE SEQUENCE</scope>
</reference>
<dbReference type="PROSITE" id="PS50238">
    <property type="entry name" value="RHOGAP"/>
    <property type="match status" value="1"/>
</dbReference>
<evidence type="ECO:0008006" key="13">
    <source>
        <dbReference type="Google" id="ProtNLM"/>
    </source>
</evidence>
<dbReference type="GO" id="GO:0051256">
    <property type="term" value="P:mitotic spindle midzone assembly"/>
    <property type="evidence" value="ECO:0007669"/>
    <property type="project" value="TreeGrafter"/>
</dbReference>
<feature type="domain" description="Rho-GAP" evidence="10">
    <location>
        <begin position="374"/>
        <end position="563"/>
    </location>
</feature>
<feature type="region of interest" description="Disordered" evidence="8">
    <location>
        <begin position="1"/>
        <end position="33"/>
    </location>
</feature>
<dbReference type="InterPro" id="IPR008936">
    <property type="entry name" value="Rho_GTPase_activation_prot"/>
</dbReference>
<dbReference type="GO" id="GO:0005634">
    <property type="term" value="C:nucleus"/>
    <property type="evidence" value="ECO:0007669"/>
    <property type="project" value="TreeGrafter"/>
</dbReference>
<keyword evidence="12" id="KW-1185">Reference proteome</keyword>
<feature type="domain" description="Phorbol-ester/DAG-type" evidence="9">
    <location>
        <begin position="311"/>
        <end position="360"/>
    </location>
</feature>
<keyword evidence="5" id="KW-0221">Differentiation</keyword>
<dbReference type="GO" id="GO:0030496">
    <property type="term" value="C:midbody"/>
    <property type="evidence" value="ECO:0007669"/>
    <property type="project" value="TreeGrafter"/>
</dbReference>
<dbReference type="GO" id="GO:0000281">
    <property type="term" value="P:mitotic cytokinesis"/>
    <property type="evidence" value="ECO:0007669"/>
    <property type="project" value="TreeGrafter"/>
</dbReference>
<evidence type="ECO:0000256" key="2">
    <source>
        <dbReference type="ARBA" id="ARBA00022473"/>
    </source>
</evidence>
<dbReference type="FunFam" id="3.30.60.20:FF:000033">
    <property type="entry name" value="Rac GTPase-activating protein 1"/>
    <property type="match status" value="1"/>
</dbReference>
<dbReference type="EMBL" id="OU896707">
    <property type="protein sequence ID" value="CAG9813644.1"/>
    <property type="molecule type" value="Genomic_DNA"/>
</dbReference>
<evidence type="ECO:0000256" key="1">
    <source>
        <dbReference type="ARBA" id="ARBA00022468"/>
    </source>
</evidence>
<dbReference type="CDD" id="cd04382">
    <property type="entry name" value="RhoGAP_MgcRacGAP"/>
    <property type="match status" value="1"/>
</dbReference>
<dbReference type="SMART" id="SM00109">
    <property type="entry name" value="C1"/>
    <property type="match status" value="1"/>
</dbReference>
<evidence type="ECO:0000256" key="3">
    <source>
        <dbReference type="ARBA" id="ARBA00022723"/>
    </source>
</evidence>
<evidence type="ECO:0000259" key="10">
    <source>
        <dbReference type="PROSITE" id="PS50238"/>
    </source>
</evidence>
<keyword evidence="2" id="KW-0217">Developmental protein</keyword>